<evidence type="ECO:0000256" key="1">
    <source>
        <dbReference type="ARBA" id="ARBA00004141"/>
    </source>
</evidence>
<feature type="transmembrane region" description="Helical" evidence="5">
    <location>
        <begin position="93"/>
        <end position="112"/>
    </location>
</feature>
<dbReference type="PANTHER" id="PTHR36974:SF1">
    <property type="entry name" value="DOXX FAMILY MEMBRANE PROTEIN"/>
    <property type="match status" value="1"/>
</dbReference>
<keyword evidence="7" id="KW-1185">Reference proteome</keyword>
<feature type="transmembrane region" description="Helical" evidence="5">
    <location>
        <begin position="28"/>
        <end position="49"/>
    </location>
</feature>
<keyword evidence="2 5" id="KW-0812">Transmembrane</keyword>
<dbReference type="InterPro" id="IPR032808">
    <property type="entry name" value="DoxX"/>
</dbReference>
<evidence type="ECO:0000313" key="6">
    <source>
        <dbReference type="EMBL" id="SKC78407.1"/>
    </source>
</evidence>
<protein>
    <submittedName>
        <fullName evidence="6">Uncharacterized membrane protein</fullName>
    </submittedName>
</protein>
<comment type="subcellular location">
    <subcellularLocation>
        <location evidence="1">Membrane</location>
        <topology evidence="1">Multi-pass membrane protein</topology>
    </subcellularLocation>
</comment>
<dbReference type="Pfam" id="PF13564">
    <property type="entry name" value="DoxX_2"/>
    <property type="match status" value="1"/>
</dbReference>
<sequence>MAPLIVLVTVTLAARGLGALGVDPLNGWPAAVTAGLAAMLLLTASAHFAPPRRSALVAMVPPRFARPELLVTVTGALEIAGAAGLLLPATRTAAGICLALLLVVMFPANVHAARASTGVRTMPLPARSALQVVFVAACLVAAFAG</sequence>
<organism evidence="6 7">
    <name type="scientific">Krasilnikoviella flava</name>
    <dbReference type="NCBI Taxonomy" id="526729"/>
    <lineage>
        <taxon>Bacteria</taxon>
        <taxon>Bacillati</taxon>
        <taxon>Actinomycetota</taxon>
        <taxon>Actinomycetes</taxon>
        <taxon>Micrococcales</taxon>
        <taxon>Promicromonosporaceae</taxon>
        <taxon>Krasilnikoviella</taxon>
    </lineage>
</organism>
<feature type="transmembrane region" description="Helical" evidence="5">
    <location>
        <begin position="69"/>
        <end position="87"/>
    </location>
</feature>
<dbReference type="GO" id="GO:0016020">
    <property type="term" value="C:membrane"/>
    <property type="evidence" value="ECO:0007669"/>
    <property type="project" value="UniProtKB-SubCell"/>
</dbReference>
<feature type="transmembrane region" description="Helical" evidence="5">
    <location>
        <begin position="124"/>
        <end position="144"/>
    </location>
</feature>
<dbReference type="OrthoDB" id="129693at2"/>
<evidence type="ECO:0000256" key="5">
    <source>
        <dbReference type="SAM" id="Phobius"/>
    </source>
</evidence>
<dbReference type="AlphaFoldDB" id="A0A1T5LQV0"/>
<dbReference type="EMBL" id="FUZQ01000007">
    <property type="protein sequence ID" value="SKC78407.1"/>
    <property type="molecule type" value="Genomic_DNA"/>
</dbReference>
<evidence type="ECO:0000256" key="3">
    <source>
        <dbReference type="ARBA" id="ARBA00022989"/>
    </source>
</evidence>
<evidence type="ECO:0000256" key="4">
    <source>
        <dbReference type="ARBA" id="ARBA00023136"/>
    </source>
</evidence>
<keyword evidence="3 5" id="KW-1133">Transmembrane helix</keyword>
<keyword evidence="4 5" id="KW-0472">Membrane</keyword>
<reference evidence="6 7" key="1">
    <citation type="submission" date="2017-02" db="EMBL/GenBank/DDBJ databases">
        <authorList>
            <person name="Peterson S.W."/>
        </authorList>
    </citation>
    <scope>NUCLEOTIDE SEQUENCE [LARGE SCALE GENOMIC DNA]</scope>
    <source>
        <strain evidence="6 7">DSM 21481</strain>
    </source>
</reference>
<proteinExistence type="predicted"/>
<gene>
    <name evidence="6" type="ORF">SAMN04324258_3796</name>
</gene>
<name>A0A1T5LQV0_9MICO</name>
<accession>A0A1T5LQV0</accession>
<dbReference type="RefSeq" id="WP_079576137.1">
    <property type="nucleotide sequence ID" value="NZ_FUZQ01000007.1"/>
</dbReference>
<dbReference type="Proteomes" id="UP000189777">
    <property type="component" value="Unassembled WGS sequence"/>
</dbReference>
<dbReference type="PANTHER" id="PTHR36974">
    <property type="entry name" value="MEMBRANE PROTEIN-RELATED"/>
    <property type="match status" value="1"/>
</dbReference>
<evidence type="ECO:0000256" key="2">
    <source>
        <dbReference type="ARBA" id="ARBA00022692"/>
    </source>
</evidence>
<evidence type="ECO:0000313" key="7">
    <source>
        <dbReference type="Proteomes" id="UP000189777"/>
    </source>
</evidence>